<name>A0ABN8IW91_9NEOP</name>
<evidence type="ECO:0000313" key="1">
    <source>
        <dbReference type="EMBL" id="CAH2066122.1"/>
    </source>
</evidence>
<dbReference type="EMBL" id="OW152816">
    <property type="protein sequence ID" value="CAH2066122.1"/>
    <property type="molecule type" value="Genomic_DNA"/>
</dbReference>
<accession>A0ABN8IW91</accession>
<reference evidence="1" key="1">
    <citation type="submission" date="2022-03" db="EMBL/GenBank/DDBJ databases">
        <authorList>
            <person name="Martin H S."/>
        </authorList>
    </citation>
    <scope>NUCLEOTIDE SEQUENCE</scope>
</reference>
<keyword evidence="2" id="KW-1185">Reference proteome</keyword>
<feature type="non-terminal residue" evidence="1">
    <location>
        <position position="79"/>
    </location>
</feature>
<organism evidence="1 2">
    <name type="scientific">Iphiclides podalirius</name>
    <name type="common">scarce swallowtail</name>
    <dbReference type="NCBI Taxonomy" id="110791"/>
    <lineage>
        <taxon>Eukaryota</taxon>
        <taxon>Metazoa</taxon>
        <taxon>Ecdysozoa</taxon>
        <taxon>Arthropoda</taxon>
        <taxon>Hexapoda</taxon>
        <taxon>Insecta</taxon>
        <taxon>Pterygota</taxon>
        <taxon>Neoptera</taxon>
        <taxon>Endopterygota</taxon>
        <taxon>Lepidoptera</taxon>
        <taxon>Glossata</taxon>
        <taxon>Ditrysia</taxon>
        <taxon>Papilionoidea</taxon>
        <taxon>Papilionidae</taxon>
        <taxon>Papilioninae</taxon>
        <taxon>Iphiclides</taxon>
    </lineage>
</organism>
<sequence length="79" mass="8790">MHRTRDTSEWRARGGAVAARAGRLLRRHWPPPPLPPTHAHALLTTSSRLRALSEISSRFGVDLDKLIAVRWTSANDTAV</sequence>
<gene>
    <name evidence="1" type="ORF">IPOD504_LOCUS13288</name>
</gene>
<proteinExistence type="predicted"/>
<evidence type="ECO:0000313" key="2">
    <source>
        <dbReference type="Proteomes" id="UP000837857"/>
    </source>
</evidence>
<dbReference type="Proteomes" id="UP000837857">
    <property type="component" value="Chromosome 4"/>
</dbReference>
<protein>
    <submittedName>
        <fullName evidence="1">Uncharacterized protein</fullName>
    </submittedName>
</protein>